<gene>
    <name evidence="7" type="ORF">SAMN02745176_01310</name>
</gene>
<dbReference type="PROSITE" id="PS51257">
    <property type="entry name" value="PROKAR_LIPOPROTEIN"/>
    <property type="match status" value="1"/>
</dbReference>
<reference evidence="7 8" key="1">
    <citation type="submission" date="2016-11" db="EMBL/GenBank/DDBJ databases">
        <authorList>
            <person name="Jaros S."/>
            <person name="Januszkiewicz K."/>
            <person name="Wedrychowicz H."/>
        </authorList>
    </citation>
    <scope>NUCLEOTIDE SEQUENCE [LARGE SCALE GENOMIC DNA]</scope>
    <source>
        <strain evidence="7 8">DSM 19022</strain>
    </source>
</reference>
<dbReference type="PANTHER" id="PTHR35936">
    <property type="entry name" value="MEMBRANE-BOUND LYTIC MUREIN TRANSGLYCOSYLASE F"/>
    <property type="match status" value="1"/>
</dbReference>
<dbReference type="Pfam" id="PF00497">
    <property type="entry name" value="SBP_bac_3"/>
    <property type="match status" value="1"/>
</dbReference>
<dbReference type="InterPro" id="IPR018313">
    <property type="entry name" value="SBP_3_CS"/>
</dbReference>
<protein>
    <submittedName>
        <fullName evidence="7">Amino acid ABC transporter substrate-binding protein, PAAT family (TC 3.A.1.3.-)</fullName>
    </submittedName>
</protein>
<dbReference type="SUPFAM" id="SSF53850">
    <property type="entry name" value="Periplasmic binding protein-like II"/>
    <property type="match status" value="1"/>
</dbReference>
<dbReference type="Proteomes" id="UP000184442">
    <property type="component" value="Unassembled WGS sequence"/>
</dbReference>
<evidence type="ECO:0000256" key="1">
    <source>
        <dbReference type="ARBA" id="ARBA00004196"/>
    </source>
</evidence>
<proteinExistence type="inferred from homology"/>
<evidence type="ECO:0000256" key="3">
    <source>
        <dbReference type="ARBA" id="ARBA00022729"/>
    </source>
</evidence>
<evidence type="ECO:0000256" key="5">
    <source>
        <dbReference type="SAM" id="SignalP"/>
    </source>
</evidence>
<accession>A0A1M6DV44</accession>
<dbReference type="EMBL" id="FQZS01000007">
    <property type="protein sequence ID" value="SHI77101.1"/>
    <property type="molecule type" value="Genomic_DNA"/>
</dbReference>
<dbReference type="Gene3D" id="3.40.190.10">
    <property type="entry name" value="Periplasmic binding protein-like II"/>
    <property type="match status" value="2"/>
</dbReference>
<feature type="signal peptide" evidence="5">
    <location>
        <begin position="1"/>
        <end position="19"/>
    </location>
</feature>
<organism evidence="7 8">
    <name type="scientific">Lutispora thermophila DSM 19022</name>
    <dbReference type="NCBI Taxonomy" id="1122184"/>
    <lineage>
        <taxon>Bacteria</taxon>
        <taxon>Bacillati</taxon>
        <taxon>Bacillota</taxon>
        <taxon>Clostridia</taxon>
        <taxon>Lutisporales</taxon>
        <taxon>Lutisporaceae</taxon>
        <taxon>Lutispora</taxon>
    </lineage>
</organism>
<dbReference type="SMART" id="SM00062">
    <property type="entry name" value="PBPb"/>
    <property type="match status" value="1"/>
</dbReference>
<comment type="similarity">
    <text evidence="2 4">Belongs to the bacterial solute-binding protein 3 family.</text>
</comment>
<comment type="subcellular location">
    <subcellularLocation>
        <location evidence="1">Cell envelope</location>
    </subcellularLocation>
</comment>
<evidence type="ECO:0000256" key="4">
    <source>
        <dbReference type="RuleBase" id="RU003744"/>
    </source>
</evidence>
<evidence type="ECO:0000256" key="2">
    <source>
        <dbReference type="ARBA" id="ARBA00010333"/>
    </source>
</evidence>
<evidence type="ECO:0000313" key="8">
    <source>
        <dbReference type="Proteomes" id="UP000184442"/>
    </source>
</evidence>
<sequence length="282" mass="31699">MKKVIAIFLCAVIISSVLTGCGKTGEKGTISQSSNEDKTIIVATSGDYLGFTVYDESTKTWSGFEIDMWNEIAKRIGYNVKFVQEDVATAFGDLETGRVDTVAKQISITPARKEKYDFTDPYFFSPYCLMVRGDNNEITCWDDMEGKTIGLADGSAMNEFVAALDPDNKVKKTTYESFASIPQEIVLGRVDAMPYAYLLIPYLLEKNPDWDLKAVDTEHPIYTEVNGYPFARTERGAELLKLVNGALNEMIKDGTHKKLSEKWFDYDVMETDAAKEYFSKNK</sequence>
<keyword evidence="3 5" id="KW-0732">Signal</keyword>
<evidence type="ECO:0000259" key="6">
    <source>
        <dbReference type="SMART" id="SM00062"/>
    </source>
</evidence>
<dbReference type="PANTHER" id="PTHR35936:SF19">
    <property type="entry name" value="AMINO-ACID-BINDING PROTEIN YXEM-RELATED"/>
    <property type="match status" value="1"/>
</dbReference>
<evidence type="ECO:0000313" key="7">
    <source>
        <dbReference type="EMBL" id="SHI77101.1"/>
    </source>
</evidence>
<dbReference type="GO" id="GO:0030313">
    <property type="term" value="C:cell envelope"/>
    <property type="evidence" value="ECO:0007669"/>
    <property type="project" value="UniProtKB-SubCell"/>
</dbReference>
<name>A0A1M6DV44_9FIRM</name>
<feature type="domain" description="Solute-binding protein family 3/N-terminal" evidence="6">
    <location>
        <begin position="39"/>
        <end position="267"/>
    </location>
</feature>
<keyword evidence="8" id="KW-1185">Reference proteome</keyword>
<dbReference type="AlphaFoldDB" id="A0A1M6DV44"/>
<dbReference type="PROSITE" id="PS01039">
    <property type="entry name" value="SBP_BACTERIAL_3"/>
    <property type="match status" value="1"/>
</dbReference>
<dbReference type="InterPro" id="IPR001638">
    <property type="entry name" value="Solute-binding_3/MltF_N"/>
</dbReference>
<feature type="chain" id="PRO_5039200030" evidence="5">
    <location>
        <begin position="20"/>
        <end position="282"/>
    </location>
</feature>
<dbReference type="RefSeq" id="WP_073025425.1">
    <property type="nucleotide sequence ID" value="NZ_FQZS01000007.1"/>
</dbReference>
<dbReference type="OrthoDB" id="8613538at2"/>
<dbReference type="STRING" id="1122184.SAMN02745176_01310"/>